<keyword evidence="1" id="KW-1133">Transmembrane helix</keyword>
<feature type="transmembrane region" description="Helical" evidence="1">
    <location>
        <begin position="26"/>
        <end position="50"/>
    </location>
</feature>
<evidence type="ECO:0000313" key="2">
    <source>
        <dbReference type="EMBL" id="GLZ76828.1"/>
    </source>
</evidence>
<protein>
    <recommendedName>
        <fullName evidence="4">DUF4190 domain-containing protein</fullName>
    </recommendedName>
</protein>
<evidence type="ECO:0000256" key="1">
    <source>
        <dbReference type="SAM" id="Phobius"/>
    </source>
</evidence>
<name>A0A9W6SIW6_9ACTN</name>
<evidence type="ECO:0008006" key="4">
    <source>
        <dbReference type="Google" id="ProtNLM"/>
    </source>
</evidence>
<gene>
    <name evidence="2" type="ORF">Afil01_16350</name>
</gene>
<proteinExistence type="predicted"/>
<evidence type="ECO:0000313" key="3">
    <source>
        <dbReference type="Proteomes" id="UP001165079"/>
    </source>
</evidence>
<dbReference type="RefSeq" id="WP_285661981.1">
    <property type="nucleotide sequence ID" value="NZ_BSTX01000001.1"/>
</dbReference>
<comment type="caution">
    <text evidence="2">The sequence shown here is derived from an EMBL/GenBank/DDBJ whole genome shotgun (WGS) entry which is preliminary data.</text>
</comment>
<feature type="transmembrane region" description="Helical" evidence="1">
    <location>
        <begin position="82"/>
        <end position="101"/>
    </location>
</feature>
<dbReference type="AlphaFoldDB" id="A0A9W6SIW6"/>
<sequence>MQQQALGEIRDPRDPDPVPSTKAATAFGLAIVGVITAPFIGGVVPAILALRLAGEAEAEILASKGFLTGSVKVRRGRFLARLALLIALGAVLLGVVVWLAVRVGGSPGGTADFPSNVD</sequence>
<dbReference type="Proteomes" id="UP001165079">
    <property type="component" value="Unassembled WGS sequence"/>
</dbReference>
<keyword evidence="3" id="KW-1185">Reference proteome</keyword>
<accession>A0A9W6SIW6</accession>
<organism evidence="2 3">
    <name type="scientific">Actinorhabdospora filicis</name>
    <dbReference type="NCBI Taxonomy" id="1785913"/>
    <lineage>
        <taxon>Bacteria</taxon>
        <taxon>Bacillati</taxon>
        <taxon>Actinomycetota</taxon>
        <taxon>Actinomycetes</taxon>
        <taxon>Micromonosporales</taxon>
        <taxon>Micromonosporaceae</taxon>
        <taxon>Actinorhabdospora</taxon>
    </lineage>
</organism>
<reference evidence="2" key="1">
    <citation type="submission" date="2023-03" db="EMBL/GenBank/DDBJ databases">
        <title>Actinorhabdospora filicis NBRC 111898.</title>
        <authorList>
            <person name="Ichikawa N."/>
            <person name="Sato H."/>
            <person name="Tonouchi N."/>
        </authorList>
    </citation>
    <scope>NUCLEOTIDE SEQUENCE</scope>
    <source>
        <strain evidence="2">NBRC 111898</strain>
    </source>
</reference>
<dbReference type="EMBL" id="BSTX01000001">
    <property type="protein sequence ID" value="GLZ76828.1"/>
    <property type="molecule type" value="Genomic_DNA"/>
</dbReference>
<keyword evidence="1" id="KW-0472">Membrane</keyword>
<keyword evidence="1" id="KW-0812">Transmembrane</keyword>